<gene>
    <name evidence="1" type="ORF">EAE97_001636</name>
</gene>
<sequence>MEQIQKKIMRIIERERKKCLKETLLQGVGHEFQSLLAICNRDAVPASRRYLGLRFTKWLVLVLTVETAMR</sequence>
<dbReference type="Proteomes" id="UP000710849">
    <property type="component" value="Unassembled WGS sequence"/>
</dbReference>
<dbReference type="GeneID" id="62145225"/>
<evidence type="ECO:0000313" key="2">
    <source>
        <dbReference type="Proteomes" id="UP000710849"/>
    </source>
</evidence>
<comment type="caution">
    <text evidence="1">The sequence shown here is derived from an EMBL/GenBank/DDBJ whole genome shotgun (WGS) entry which is preliminary data.</text>
</comment>
<keyword evidence="2" id="KW-1185">Reference proteome</keyword>
<organism evidence="1 2">
    <name type="scientific">Botrytis byssoidea</name>
    <dbReference type="NCBI Taxonomy" id="139641"/>
    <lineage>
        <taxon>Eukaryota</taxon>
        <taxon>Fungi</taxon>
        <taxon>Dikarya</taxon>
        <taxon>Ascomycota</taxon>
        <taxon>Pezizomycotina</taxon>
        <taxon>Leotiomycetes</taxon>
        <taxon>Helotiales</taxon>
        <taxon>Sclerotiniaceae</taxon>
        <taxon>Botrytis</taxon>
    </lineage>
</organism>
<evidence type="ECO:0000313" key="1">
    <source>
        <dbReference type="EMBL" id="KAF7952139.1"/>
    </source>
</evidence>
<reference evidence="1 2" key="1">
    <citation type="journal article" date="2020" name="Genome Biol. Evol.">
        <title>Comparative genomics of Sclerotiniaceae.</title>
        <authorList>
            <person name="Valero Jimenez C.A."/>
            <person name="Steentjes M."/>
            <person name="Scholten O.E."/>
            <person name="Van Kan J.A.L."/>
        </authorList>
    </citation>
    <scope>NUCLEOTIDE SEQUENCE [LARGE SCALE GENOMIC DNA]</scope>
    <source>
        <strain evidence="1 2">MUCL 94</strain>
    </source>
</reference>
<proteinExistence type="predicted"/>
<protein>
    <submittedName>
        <fullName evidence="1">Uncharacterized protein</fullName>
    </submittedName>
</protein>
<name>A0A9P5IUL5_9HELO</name>
<dbReference type="RefSeq" id="XP_038736705.1">
    <property type="nucleotide sequence ID" value="XM_038872147.1"/>
</dbReference>
<dbReference type="EMBL" id="RCSW01000003">
    <property type="protein sequence ID" value="KAF7952139.1"/>
    <property type="molecule type" value="Genomic_DNA"/>
</dbReference>
<accession>A0A9P5IUL5</accession>
<dbReference type="AlphaFoldDB" id="A0A9P5IUL5"/>